<comment type="caution">
    <text evidence="12">The sequence shown here is derived from an EMBL/GenBank/DDBJ whole genome shotgun (WGS) entry which is preliminary data.</text>
</comment>
<feature type="domain" description="Acyl-CoA dehydrogenase/oxidase C-terminal" evidence="9">
    <location>
        <begin position="216"/>
        <end position="365"/>
    </location>
</feature>
<dbReference type="Proteomes" id="UP000468687">
    <property type="component" value="Unassembled WGS sequence"/>
</dbReference>
<dbReference type="PIRSF" id="PIRSF016578">
    <property type="entry name" value="HsaA"/>
    <property type="match status" value="1"/>
</dbReference>
<evidence type="ECO:0000256" key="2">
    <source>
        <dbReference type="ARBA" id="ARBA00005109"/>
    </source>
</evidence>
<dbReference type="Gene3D" id="2.40.110.10">
    <property type="entry name" value="Butyryl-CoA Dehydrogenase, subunit A, domain 2"/>
    <property type="match status" value="1"/>
</dbReference>
<dbReference type="InterPro" id="IPR037069">
    <property type="entry name" value="AcylCoA_DH/ox_N_sf"/>
</dbReference>
<dbReference type="Pfam" id="PF02771">
    <property type="entry name" value="Acyl-CoA_dh_N"/>
    <property type="match status" value="1"/>
</dbReference>
<protein>
    <submittedName>
        <fullName evidence="12">Acyl-CoA dehydrogenase</fullName>
    </submittedName>
</protein>
<organism evidence="12 13">
    <name type="scientific">Nocardioides zeae</name>
    <dbReference type="NCBI Taxonomy" id="1457234"/>
    <lineage>
        <taxon>Bacteria</taxon>
        <taxon>Bacillati</taxon>
        <taxon>Actinomycetota</taxon>
        <taxon>Actinomycetes</taxon>
        <taxon>Propionibacteriales</taxon>
        <taxon>Nocardioidaceae</taxon>
        <taxon>Nocardioides</taxon>
    </lineage>
</organism>
<evidence type="ECO:0000256" key="7">
    <source>
        <dbReference type="ARBA" id="ARBA00023002"/>
    </source>
</evidence>
<evidence type="ECO:0000256" key="1">
    <source>
        <dbReference type="ARBA" id="ARBA00001974"/>
    </source>
</evidence>
<keyword evidence="13" id="KW-1185">Reference proteome</keyword>
<keyword evidence="4" id="KW-0101">Branched-chain amino acid catabolism</keyword>
<dbReference type="Pfam" id="PF00441">
    <property type="entry name" value="Acyl-CoA_dh_1"/>
    <property type="match status" value="1"/>
</dbReference>
<dbReference type="FunFam" id="1.20.140.10:FF:000001">
    <property type="entry name" value="Acyl-CoA dehydrogenase"/>
    <property type="match status" value="1"/>
</dbReference>
<dbReference type="Pfam" id="PF02770">
    <property type="entry name" value="Acyl-CoA_dh_M"/>
    <property type="match status" value="1"/>
</dbReference>
<dbReference type="GO" id="GO:0050660">
    <property type="term" value="F:flavin adenine dinucleotide binding"/>
    <property type="evidence" value="ECO:0007669"/>
    <property type="project" value="InterPro"/>
</dbReference>
<comment type="similarity">
    <text evidence="3 8">Belongs to the acyl-CoA dehydrogenase family.</text>
</comment>
<dbReference type="InterPro" id="IPR006091">
    <property type="entry name" value="Acyl-CoA_Oxase/DH_mid-dom"/>
</dbReference>
<dbReference type="InterPro" id="IPR013786">
    <property type="entry name" value="AcylCoA_DH/ox_N"/>
</dbReference>
<evidence type="ECO:0000256" key="3">
    <source>
        <dbReference type="ARBA" id="ARBA00009347"/>
    </source>
</evidence>
<dbReference type="PANTHER" id="PTHR43831">
    <property type="entry name" value="ISOBUTYRYL-COA DEHYDROGENASE"/>
    <property type="match status" value="1"/>
</dbReference>
<dbReference type="GO" id="GO:0009083">
    <property type="term" value="P:branched-chain amino acid catabolic process"/>
    <property type="evidence" value="ECO:0007669"/>
    <property type="project" value="UniProtKB-KW"/>
</dbReference>
<reference evidence="12 13" key="1">
    <citation type="journal article" date="2014" name="Int. J. Syst. Evol. Microbiol.">
        <title>Nocardioides zeae sp. nov., isolated from the stem of Zea mays.</title>
        <authorList>
            <person name="Glaeser S.P."/>
            <person name="McInroy J.A."/>
            <person name="Busse H.J."/>
            <person name="Kampfer P."/>
        </authorList>
    </citation>
    <scope>NUCLEOTIDE SEQUENCE [LARGE SCALE GENOMIC DNA]</scope>
    <source>
        <strain evidence="12 13">JCM 30728</strain>
    </source>
</reference>
<dbReference type="FunFam" id="2.40.110.10:FF:000001">
    <property type="entry name" value="Acyl-CoA dehydrogenase, mitochondrial"/>
    <property type="match status" value="1"/>
</dbReference>
<dbReference type="SUPFAM" id="SSF47203">
    <property type="entry name" value="Acyl-CoA dehydrogenase C-terminal domain-like"/>
    <property type="match status" value="1"/>
</dbReference>
<proteinExistence type="inferred from homology"/>
<accession>A0A6P0HG43</accession>
<keyword evidence="7 8" id="KW-0560">Oxidoreductase</keyword>
<feature type="domain" description="Acyl-CoA dehydrogenase/oxidase N-terminal" evidence="11">
    <location>
        <begin position="3"/>
        <end position="104"/>
    </location>
</feature>
<dbReference type="PANTHER" id="PTHR43831:SF1">
    <property type="entry name" value="ISOBUTYRYL-COA DEHYDROGENASE, MITOCHONDRIAL"/>
    <property type="match status" value="1"/>
</dbReference>
<evidence type="ECO:0000259" key="10">
    <source>
        <dbReference type="Pfam" id="PF02770"/>
    </source>
</evidence>
<dbReference type="SUPFAM" id="SSF56645">
    <property type="entry name" value="Acyl-CoA dehydrogenase NM domain-like"/>
    <property type="match status" value="1"/>
</dbReference>
<dbReference type="EMBL" id="JAAGXA010000001">
    <property type="protein sequence ID" value="NEN77247.1"/>
    <property type="molecule type" value="Genomic_DNA"/>
</dbReference>
<comment type="cofactor">
    <cofactor evidence="1 8">
        <name>FAD</name>
        <dbReference type="ChEBI" id="CHEBI:57692"/>
    </cofactor>
</comment>
<gene>
    <name evidence="12" type="ORF">G3T38_03050</name>
</gene>
<dbReference type="PROSITE" id="PS00072">
    <property type="entry name" value="ACYL_COA_DH_1"/>
    <property type="match status" value="1"/>
</dbReference>
<evidence type="ECO:0000313" key="13">
    <source>
        <dbReference type="Proteomes" id="UP000468687"/>
    </source>
</evidence>
<keyword evidence="5 8" id="KW-0285">Flavoprotein</keyword>
<comment type="pathway">
    <text evidence="2">Amino-acid degradation; L-valine degradation.</text>
</comment>
<feature type="domain" description="Acyl-CoA oxidase/dehydrogenase middle" evidence="10">
    <location>
        <begin position="111"/>
        <end position="204"/>
    </location>
</feature>
<dbReference type="InterPro" id="IPR052547">
    <property type="entry name" value="Mito_Isobutyryl-CoADH"/>
</dbReference>
<evidence type="ECO:0000256" key="6">
    <source>
        <dbReference type="ARBA" id="ARBA00022827"/>
    </source>
</evidence>
<dbReference type="PROSITE" id="PS00073">
    <property type="entry name" value="ACYL_COA_DH_2"/>
    <property type="match status" value="1"/>
</dbReference>
<name>A0A6P0HG43_9ACTN</name>
<dbReference type="InterPro" id="IPR009100">
    <property type="entry name" value="AcylCoA_DH/oxidase_NM_dom_sf"/>
</dbReference>
<dbReference type="AlphaFoldDB" id="A0A6P0HG43"/>
<sequence length="370" mass="39546">MIAAVRKFAEAELAPYAQERDEKKIFPVDVLQRAGELGLGGLYVGEEHGGIGLPRRAAAAVFVELARGDTAVAAYVSIHNMVAWMVDTFATDEVRAAWLPELSAMQKLASYCLTEPDAGSDAAAIRTSARRDGDEYVLRGVKQFISGAGSTDAYLVMARTGGPDARGISAFLVPADSEGLSFGANERKMGWNAQPTRQVVLEDVRVPASHRLGEEGEGFSIAMRGLNGGRINIAACSLGGASWAVERATAHLRERIAFGKPLSAQQALQFKLADMTTSIEASRCLLERAATALDEGSPDAVQLCAMAKQFVTDQCFEAANAALQLHGGYGYLAEYGVERVVRDLRVHQILEGTNEIMRVIVSRAALEGAA</sequence>
<dbReference type="InterPro" id="IPR036250">
    <property type="entry name" value="AcylCo_DH-like_C"/>
</dbReference>
<evidence type="ECO:0000256" key="4">
    <source>
        <dbReference type="ARBA" id="ARBA00022456"/>
    </source>
</evidence>
<evidence type="ECO:0000313" key="12">
    <source>
        <dbReference type="EMBL" id="NEN77247.1"/>
    </source>
</evidence>
<evidence type="ECO:0000256" key="8">
    <source>
        <dbReference type="RuleBase" id="RU362125"/>
    </source>
</evidence>
<dbReference type="GO" id="GO:0003995">
    <property type="term" value="F:acyl-CoA dehydrogenase activity"/>
    <property type="evidence" value="ECO:0007669"/>
    <property type="project" value="InterPro"/>
</dbReference>
<keyword evidence="6 8" id="KW-0274">FAD</keyword>
<dbReference type="InterPro" id="IPR046373">
    <property type="entry name" value="Acyl-CoA_Oxase/DH_mid-dom_sf"/>
</dbReference>
<dbReference type="InterPro" id="IPR009075">
    <property type="entry name" value="AcylCo_DH/oxidase_C"/>
</dbReference>
<evidence type="ECO:0000259" key="9">
    <source>
        <dbReference type="Pfam" id="PF00441"/>
    </source>
</evidence>
<evidence type="ECO:0000256" key="5">
    <source>
        <dbReference type="ARBA" id="ARBA00022630"/>
    </source>
</evidence>
<dbReference type="InterPro" id="IPR006089">
    <property type="entry name" value="Acyl-CoA_DH_CS"/>
</dbReference>
<evidence type="ECO:0000259" key="11">
    <source>
        <dbReference type="Pfam" id="PF02771"/>
    </source>
</evidence>
<dbReference type="Gene3D" id="1.10.540.10">
    <property type="entry name" value="Acyl-CoA dehydrogenase/oxidase, N-terminal domain"/>
    <property type="match status" value="1"/>
</dbReference>
<dbReference type="Gene3D" id="1.20.140.10">
    <property type="entry name" value="Butyryl-CoA Dehydrogenase, subunit A, domain 3"/>
    <property type="match status" value="1"/>
</dbReference>